<reference evidence="2" key="1">
    <citation type="submission" date="2020-05" db="EMBL/GenBank/DDBJ databases">
        <authorList>
            <person name="Chiriac C."/>
            <person name="Salcher M."/>
            <person name="Ghai R."/>
            <person name="Kavagutti S V."/>
        </authorList>
    </citation>
    <scope>NUCLEOTIDE SEQUENCE</scope>
</reference>
<dbReference type="EMBL" id="CAFBPN010000130">
    <property type="protein sequence ID" value="CAB5030467.1"/>
    <property type="molecule type" value="Genomic_DNA"/>
</dbReference>
<dbReference type="EMBL" id="CAFBQU010000055">
    <property type="protein sequence ID" value="CAB5067374.1"/>
    <property type="molecule type" value="Genomic_DNA"/>
</dbReference>
<organism evidence="2">
    <name type="scientific">freshwater metagenome</name>
    <dbReference type="NCBI Taxonomy" id="449393"/>
    <lineage>
        <taxon>unclassified sequences</taxon>
        <taxon>metagenomes</taxon>
        <taxon>ecological metagenomes</taxon>
    </lineage>
</organism>
<sequence>MFSRPTTEQLLAGIAEELRTVVASEVQTETTKIMLQQIDQILMGCSRRAAHEIAWVHEEAEKIGALTGKPIGKPASLHLEDVLAWYHQVSSLLSDEVGAAFRSGDQGRIDAVKEVLDARSAIEMQVLGALELVGRG</sequence>
<proteinExistence type="predicted"/>
<evidence type="ECO:0000313" key="2">
    <source>
        <dbReference type="EMBL" id="CAB5067374.1"/>
    </source>
</evidence>
<name>A0A6J7ULD7_9ZZZZ</name>
<dbReference type="AlphaFoldDB" id="A0A6J7ULD7"/>
<accession>A0A6J7ULD7</accession>
<evidence type="ECO:0000313" key="1">
    <source>
        <dbReference type="EMBL" id="CAB5030467.1"/>
    </source>
</evidence>
<gene>
    <name evidence="1" type="ORF">UFOPK4098_01494</name>
    <name evidence="2" type="ORF">UFOPK4347_01458</name>
</gene>
<protein>
    <submittedName>
        <fullName evidence="2">Unannotated protein</fullName>
    </submittedName>
</protein>